<keyword evidence="2" id="KW-1185">Reference proteome</keyword>
<comment type="caution">
    <text evidence="1">The sequence shown here is derived from an EMBL/GenBank/DDBJ whole genome shotgun (WGS) entry which is preliminary data.</text>
</comment>
<evidence type="ECO:0000313" key="2">
    <source>
        <dbReference type="Proteomes" id="UP000664417"/>
    </source>
</evidence>
<gene>
    <name evidence="1" type="ORF">J3U88_13280</name>
</gene>
<protein>
    <submittedName>
        <fullName evidence="1">Uncharacterized protein</fullName>
    </submittedName>
</protein>
<sequence>MFHLLFALFLAQPPIASGVESWAFEAYTEYVQKEDLYYRDLYKHKKEVLGVRFVGDSLVVESSETSLPLQSGLSHLLIYMEAEELRHRVLSTLEKRGMSKEDLLYLREIAPVGVNNLDALNECYQQGYTASPSLHIFNQPTTEIPAFESLVDAVRTTREIQSACRQDHYWNILDGLSGHGRRLVVDFAVTIQGAGASMRFQTVEAEANEWLSAFKEKKAPGQ</sequence>
<organism evidence="1 2">
    <name type="scientific">Acanthopleuribacter pedis</name>
    <dbReference type="NCBI Taxonomy" id="442870"/>
    <lineage>
        <taxon>Bacteria</taxon>
        <taxon>Pseudomonadati</taxon>
        <taxon>Acidobacteriota</taxon>
        <taxon>Holophagae</taxon>
        <taxon>Acanthopleuribacterales</taxon>
        <taxon>Acanthopleuribacteraceae</taxon>
        <taxon>Acanthopleuribacter</taxon>
    </lineage>
</organism>
<dbReference type="Proteomes" id="UP000664417">
    <property type="component" value="Unassembled WGS sequence"/>
</dbReference>
<dbReference type="EMBL" id="JAFREP010000011">
    <property type="protein sequence ID" value="MBO1319440.1"/>
    <property type="molecule type" value="Genomic_DNA"/>
</dbReference>
<reference evidence="1" key="1">
    <citation type="submission" date="2021-03" db="EMBL/GenBank/DDBJ databases">
        <authorList>
            <person name="Wang G."/>
        </authorList>
    </citation>
    <scope>NUCLEOTIDE SEQUENCE</scope>
    <source>
        <strain evidence="1">KCTC 12899</strain>
    </source>
</reference>
<accession>A0A8J7Q5G1</accession>
<dbReference type="RefSeq" id="WP_207859280.1">
    <property type="nucleotide sequence ID" value="NZ_JAFREP010000011.1"/>
</dbReference>
<evidence type="ECO:0000313" key="1">
    <source>
        <dbReference type="EMBL" id="MBO1319440.1"/>
    </source>
</evidence>
<name>A0A8J7Q5G1_9BACT</name>
<dbReference type="AlphaFoldDB" id="A0A8J7Q5G1"/>
<proteinExistence type="predicted"/>